<comment type="caution">
    <text evidence="1">The sequence shown here is derived from an EMBL/GenBank/DDBJ whole genome shotgun (WGS) entry which is preliminary data.</text>
</comment>
<dbReference type="Proteomes" id="UP000321085">
    <property type="component" value="Unassembled WGS sequence"/>
</dbReference>
<proteinExistence type="predicted"/>
<organism evidence="1 2">
    <name type="scientific">Microvirga aerophila</name>
    <dbReference type="NCBI Taxonomy" id="670291"/>
    <lineage>
        <taxon>Bacteria</taxon>
        <taxon>Pseudomonadati</taxon>
        <taxon>Pseudomonadota</taxon>
        <taxon>Alphaproteobacteria</taxon>
        <taxon>Hyphomicrobiales</taxon>
        <taxon>Methylobacteriaceae</taxon>
        <taxon>Microvirga</taxon>
    </lineage>
</organism>
<dbReference type="RefSeq" id="WP_170285215.1">
    <property type="nucleotide sequence ID" value="NZ_BJYU01000366.1"/>
</dbReference>
<protein>
    <submittedName>
        <fullName evidence="1">Uncharacterized protein</fullName>
    </submittedName>
</protein>
<name>A0A512C4U9_9HYPH</name>
<reference evidence="1 2" key="1">
    <citation type="submission" date="2019-07" db="EMBL/GenBank/DDBJ databases">
        <title>Whole genome shotgun sequence of Microvirga aerophila NBRC 106136.</title>
        <authorList>
            <person name="Hosoyama A."/>
            <person name="Uohara A."/>
            <person name="Ohji S."/>
            <person name="Ichikawa N."/>
        </authorList>
    </citation>
    <scope>NUCLEOTIDE SEQUENCE [LARGE SCALE GENOMIC DNA]</scope>
    <source>
        <strain evidence="1 2">NBRC 106136</strain>
    </source>
</reference>
<evidence type="ECO:0000313" key="2">
    <source>
        <dbReference type="Proteomes" id="UP000321085"/>
    </source>
</evidence>
<keyword evidence="2" id="KW-1185">Reference proteome</keyword>
<evidence type="ECO:0000313" key="1">
    <source>
        <dbReference type="EMBL" id="GEO19221.1"/>
    </source>
</evidence>
<sequence>MPDLLTWSRDNELLTHPPVRVITQRTNVSPALALVFAELAGLMREVRHD</sequence>
<dbReference type="AlphaFoldDB" id="A0A512C4U9"/>
<dbReference type="EMBL" id="BJYU01000366">
    <property type="protein sequence ID" value="GEO19221.1"/>
    <property type="molecule type" value="Genomic_DNA"/>
</dbReference>
<gene>
    <name evidence="1" type="ORF">MAE02_69170</name>
</gene>
<accession>A0A512C4U9</accession>